<evidence type="ECO:0000256" key="4">
    <source>
        <dbReference type="PROSITE-ProRule" id="PRU01248"/>
    </source>
</evidence>
<dbReference type="PROSITE" id="PS51900">
    <property type="entry name" value="CB"/>
    <property type="match status" value="1"/>
</dbReference>
<dbReference type="InterPro" id="IPR013762">
    <property type="entry name" value="Integrase-like_cat_sf"/>
</dbReference>
<dbReference type="PANTHER" id="PTHR30349:SF64">
    <property type="entry name" value="PROPHAGE INTEGRASE INTD-RELATED"/>
    <property type="match status" value="1"/>
</dbReference>
<comment type="similarity">
    <text evidence="1">Belongs to the 'phage' integrase family.</text>
</comment>
<name>A0A4V2SWA3_9FIRM</name>
<feature type="domain" description="Tyr recombinase" evidence="5">
    <location>
        <begin position="118"/>
        <end position="299"/>
    </location>
</feature>
<evidence type="ECO:0000313" key="7">
    <source>
        <dbReference type="EMBL" id="TCP61526.1"/>
    </source>
</evidence>
<evidence type="ECO:0000256" key="1">
    <source>
        <dbReference type="ARBA" id="ARBA00008857"/>
    </source>
</evidence>
<evidence type="ECO:0000259" key="6">
    <source>
        <dbReference type="PROSITE" id="PS51900"/>
    </source>
</evidence>
<proteinExistence type="inferred from homology"/>
<accession>A0A4V2SWA3</accession>
<feature type="domain" description="Core-binding (CB)" evidence="6">
    <location>
        <begin position="18"/>
        <end position="98"/>
    </location>
</feature>
<dbReference type="GO" id="GO:0015074">
    <property type="term" value="P:DNA integration"/>
    <property type="evidence" value="ECO:0007669"/>
    <property type="project" value="InterPro"/>
</dbReference>
<dbReference type="Proteomes" id="UP000294813">
    <property type="component" value="Unassembled WGS sequence"/>
</dbReference>
<evidence type="ECO:0000256" key="3">
    <source>
        <dbReference type="ARBA" id="ARBA00023172"/>
    </source>
</evidence>
<evidence type="ECO:0000259" key="5">
    <source>
        <dbReference type="PROSITE" id="PS51898"/>
    </source>
</evidence>
<comment type="caution">
    <text evidence="7">The sequence shown here is derived from an EMBL/GenBank/DDBJ whole genome shotgun (WGS) entry which is preliminary data.</text>
</comment>
<dbReference type="InterPro" id="IPR044068">
    <property type="entry name" value="CB"/>
</dbReference>
<dbReference type="SUPFAM" id="SSF56349">
    <property type="entry name" value="DNA breaking-rejoining enzymes"/>
    <property type="match status" value="1"/>
</dbReference>
<keyword evidence="2 4" id="KW-0238">DNA-binding</keyword>
<dbReference type="PANTHER" id="PTHR30349">
    <property type="entry name" value="PHAGE INTEGRASE-RELATED"/>
    <property type="match status" value="1"/>
</dbReference>
<reference evidence="7 8" key="1">
    <citation type="submission" date="2019-03" db="EMBL/GenBank/DDBJ databases">
        <title>Genomic Encyclopedia of Type Strains, Phase IV (KMG-IV): sequencing the most valuable type-strain genomes for metagenomic binning, comparative biology and taxonomic classification.</title>
        <authorList>
            <person name="Goeker M."/>
        </authorList>
    </citation>
    <scope>NUCLEOTIDE SEQUENCE [LARGE SCALE GENOMIC DNA]</scope>
    <source>
        <strain evidence="7 8">DSM 11170</strain>
    </source>
</reference>
<dbReference type="CDD" id="cd00397">
    <property type="entry name" value="DNA_BRE_C"/>
    <property type="match status" value="1"/>
</dbReference>
<evidence type="ECO:0000313" key="8">
    <source>
        <dbReference type="Proteomes" id="UP000294813"/>
    </source>
</evidence>
<protein>
    <submittedName>
        <fullName evidence="7">Site-specific recombinase XerD</fullName>
    </submittedName>
</protein>
<evidence type="ECO:0000256" key="2">
    <source>
        <dbReference type="ARBA" id="ARBA00023125"/>
    </source>
</evidence>
<keyword evidence="8" id="KW-1185">Reference proteome</keyword>
<organism evidence="7 8">
    <name type="scientific">Heliophilum fasciatum</name>
    <dbReference type="NCBI Taxonomy" id="35700"/>
    <lineage>
        <taxon>Bacteria</taxon>
        <taxon>Bacillati</taxon>
        <taxon>Bacillota</taxon>
        <taxon>Clostridia</taxon>
        <taxon>Eubacteriales</taxon>
        <taxon>Heliobacteriaceae</taxon>
        <taxon>Heliophilum</taxon>
    </lineage>
</organism>
<dbReference type="Pfam" id="PF00589">
    <property type="entry name" value="Phage_integrase"/>
    <property type="match status" value="1"/>
</dbReference>
<dbReference type="AlphaFoldDB" id="A0A4V2SWA3"/>
<dbReference type="Gene3D" id="1.10.150.130">
    <property type="match status" value="1"/>
</dbReference>
<keyword evidence="3" id="KW-0233">DNA recombination</keyword>
<dbReference type="InterPro" id="IPR011010">
    <property type="entry name" value="DNA_brk_join_enz"/>
</dbReference>
<dbReference type="InterPro" id="IPR002104">
    <property type="entry name" value="Integrase_catalytic"/>
</dbReference>
<dbReference type="InterPro" id="IPR010998">
    <property type="entry name" value="Integrase_recombinase_N"/>
</dbReference>
<gene>
    <name evidence="7" type="ORF">EDD73_12730</name>
</gene>
<sequence length="317" mass="36962">MSVKKKTRLVKLAERREMSWERATQEFLMTKKAEGKSERTLKDYGYHLRWFIERYPDVTFNDETGLKRRAIEYMAQDAKPAYYNNKLTYLRTFFNWCLAEEVLVENPLRNFKKRKADERIVQMDHDTIKKLLAQPDQTTYPGLRDYALLLLQLDTGIRPNEALTLFPGDLNLPAYEVRVRAENAKTRIARTLPISPVTAKAIEKLLHVRPDDWGDKAPVFCSCEGIKMTPTGWYRRVSAYGEKMGVAIYPYQLRHTFALEFLRNGGNSFALQKTMGHSDMNMTKRYVALADKDMKQQHELASPVAKLVQERKRITKL</sequence>
<dbReference type="Gene3D" id="1.10.443.10">
    <property type="entry name" value="Intergrase catalytic core"/>
    <property type="match status" value="1"/>
</dbReference>
<dbReference type="InterPro" id="IPR050090">
    <property type="entry name" value="Tyrosine_recombinase_XerCD"/>
</dbReference>
<dbReference type="GO" id="GO:0003677">
    <property type="term" value="F:DNA binding"/>
    <property type="evidence" value="ECO:0007669"/>
    <property type="project" value="UniProtKB-UniRule"/>
</dbReference>
<dbReference type="PROSITE" id="PS51898">
    <property type="entry name" value="TYR_RECOMBINASE"/>
    <property type="match status" value="1"/>
</dbReference>
<dbReference type="GO" id="GO:0006310">
    <property type="term" value="P:DNA recombination"/>
    <property type="evidence" value="ECO:0007669"/>
    <property type="project" value="UniProtKB-KW"/>
</dbReference>
<dbReference type="EMBL" id="SLXT01000027">
    <property type="protein sequence ID" value="TCP61526.1"/>
    <property type="molecule type" value="Genomic_DNA"/>
</dbReference>